<evidence type="ECO:0000313" key="10">
    <source>
        <dbReference type="EMBL" id="MFL0251331.1"/>
    </source>
</evidence>
<feature type="transmembrane region" description="Helical" evidence="9">
    <location>
        <begin position="55"/>
        <end position="83"/>
    </location>
</feature>
<dbReference type="PROSITE" id="PS51106">
    <property type="entry name" value="PTS_EIIC_TYPE_4"/>
    <property type="match status" value="1"/>
</dbReference>
<dbReference type="InterPro" id="IPR004700">
    <property type="entry name" value="PTS_IIC_man"/>
</dbReference>
<organism evidence="10 11">
    <name type="scientific">Clostridium neuense</name>
    <dbReference type="NCBI Taxonomy" id="1728934"/>
    <lineage>
        <taxon>Bacteria</taxon>
        <taxon>Bacillati</taxon>
        <taxon>Bacillota</taxon>
        <taxon>Clostridia</taxon>
        <taxon>Eubacteriales</taxon>
        <taxon>Clostridiaceae</taxon>
        <taxon>Clostridium</taxon>
    </lineage>
</organism>
<dbReference type="InterPro" id="IPR050303">
    <property type="entry name" value="GatZ_KbaZ_carbometab"/>
</dbReference>
<reference evidence="10 11" key="1">
    <citation type="submission" date="2024-11" db="EMBL/GenBank/DDBJ databases">
        <authorList>
            <person name="Heng Y.C."/>
            <person name="Lim A.C.H."/>
            <person name="Lee J.K.Y."/>
            <person name="Kittelmann S."/>
        </authorList>
    </citation>
    <scope>NUCLEOTIDE SEQUENCE [LARGE SCALE GENOMIC DNA]</scope>
    <source>
        <strain evidence="10 11">WILCCON 0114</strain>
    </source>
</reference>
<comment type="subcellular location">
    <subcellularLocation>
        <location evidence="1">Cell membrane</location>
        <topology evidence="1">Multi-pass membrane protein</topology>
    </subcellularLocation>
</comment>
<keyword evidence="7 9" id="KW-1133">Transmembrane helix</keyword>
<keyword evidence="4" id="KW-0762">Sugar transport</keyword>
<sequence>MLIQAILLGLIAIVANCDYLLGTALIQRPLITGLLTGIVLGDIKKGIILGATLELAFMGAFSIGAALPPDMISGCILGTAFAISTGKGAAVALTLGIPIASLVLIVKNVILIFVLPLIVHKADAYAEKGDCRGVELMQIIGGPVLYVPIAIIVSVSFYLGSPVMKAFLSSIPSFVTTGLTIATGLLPALGFALLARMIINKSVIIFLILGFGLSAYGSIPVTGIAIFGTILAIILVKIENKQKVATATDDGGVSDDF</sequence>
<evidence type="ECO:0000256" key="8">
    <source>
        <dbReference type="ARBA" id="ARBA00023136"/>
    </source>
</evidence>
<dbReference type="Proteomes" id="UP001623592">
    <property type="component" value="Unassembled WGS sequence"/>
</dbReference>
<name>A0ABW8TFQ1_9CLOT</name>
<keyword evidence="2" id="KW-0813">Transport</keyword>
<evidence type="ECO:0000256" key="5">
    <source>
        <dbReference type="ARBA" id="ARBA00022683"/>
    </source>
</evidence>
<dbReference type="PANTHER" id="PTHR32502">
    <property type="entry name" value="N-ACETYLGALACTOSAMINE PERMEASE II COMPONENT-RELATED"/>
    <property type="match status" value="1"/>
</dbReference>
<evidence type="ECO:0000256" key="2">
    <source>
        <dbReference type="ARBA" id="ARBA00022448"/>
    </source>
</evidence>
<keyword evidence="5" id="KW-0598">Phosphotransferase system</keyword>
<keyword evidence="11" id="KW-1185">Reference proteome</keyword>
<feature type="transmembrane region" description="Helical" evidence="9">
    <location>
        <begin position="171"/>
        <end position="194"/>
    </location>
</feature>
<comment type="caution">
    <text evidence="10">The sequence shown here is derived from an EMBL/GenBank/DDBJ whole genome shotgun (WGS) entry which is preliminary data.</text>
</comment>
<dbReference type="Pfam" id="PF03609">
    <property type="entry name" value="EII-Sor"/>
    <property type="match status" value="1"/>
</dbReference>
<feature type="transmembrane region" description="Helical" evidence="9">
    <location>
        <begin position="203"/>
        <end position="236"/>
    </location>
</feature>
<evidence type="ECO:0000256" key="1">
    <source>
        <dbReference type="ARBA" id="ARBA00004651"/>
    </source>
</evidence>
<evidence type="ECO:0000256" key="6">
    <source>
        <dbReference type="ARBA" id="ARBA00022692"/>
    </source>
</evidence>
<evidence type="ECO:0000256" key="7">
    <source>
        <dbReference type="ARBA" id="ARBA00022989"/>
    </source>
</evidence>
<accession>A0ABW8TFQ1</accession>
<feature type="transmembrane region" description="Helical" evidence="9">
    <location>
        <begin position="139"/>
        <end position="159"/>
    </location>
</feature>
<evidence type="ECO:0000256" key="9">
    <source>
        <dbReference type="SAM" id="Phobius"/>
    </source>
</evidence>
<keyword evidence="6 9" id="KW-0812">Transmembrane</keyword>
<dbReference type="RefSeq" id="WP_406787991.1">
    <property type="nucleotide sequence ID" value="NZ_JBJIAA010000010.1"/>
</dbReference>
<dbReference type="PANTHER" id="PTHR32502:SF8">
    <property type="entry name" value="N-ACETYLGALACTOSAMINE PERMEASE IIC COMPONENT 1"/>
    <property type="match status" value="1"/>
</dbReference>
<keyword evidence="3" id="KW-1003">Cell membrane</keyword>
<evidence type="ECO:0000313" key="11">
    <source>
        <dbReference type="Proteomes" id="UP001623592"/>
    </source>
</evidence>
<gene>
    <name evidence="10" type="ORF">ACJDT4_12970</name>
</gene>
<proteinExistence type="predicted"/>
<feature type="transmembrane region" description="Helical" evidence="9">
    <location>
        <begin position="89"/>
        <end position="118"/>
    </location>
</feature>
<dbReference type="EMBL" id="JBJIAA010000010">
    <property type="protein sequence ID" value="MFL0251331.1"/>
    <property type="molecule type" value="Genomic_DNA"/>
</dbReference>
<evidence type="ECO:0000256" key="4">
    <source>
        <dbReference type="ARBA" id="ARBA00022597"/>
    </source>
</evidence>
<keyword evidence="8 9" id="KW-0472">Membrane</keyword>
<evidence type="ECO:0000256" key="3">
    <source>
        <dbReference type="ARBA" id="ARBA00022475"/>
    </source>
</evidence>
<protein>
    <submittedName>
        <fullName evidence="10">PTS mannose/fructose/sorbose/N-acetylgalactosamine transporter subunit IIC</fullName>
    </submittedName>
</protein>